<dbReference type="PANTHER" id="PTHR31973:SF187">
    <property type="entry name" value="MUTATOR TRANSPOSASE MUDRA PROTEIN"/>
    <property type="match status" value="1"/>
</dbReference>
<organism evidence="7 8">
    <name type="scientific">Camelina sativa</name>
    <name type="common">False flax</name>
    <name type="synonym">Myagrum sativum</name>
    <dbReference type="NCBI Taxonomy" id="90675"/>
    <lineage>
        <taxon>Eukaryota</taxon>
        <taxon>Viridiplantae</taxon>
        <taxon>Streptophyta</taxon>
        <taxon>Embryophyta</taxon>
        <taxon>Tracheophyta</taxon>
        <taxon>Spermatophyta</taxon>
        <taxon>Magnoliopsida</taxon>
        <taxon>eudicotyledons</taxon>
        <taxon>Gunneridae</taxon>
        <taxon>Pentapetalae</taxon>
        <taxon>rosids</taxon>
        <taxon>malvids</taxon>
        <taxon>Brassicales</taxon>
        <taxon>Brassicaceae</taxon>
        <taxon>Camelineae</taxon>
        <taxon>Camelina</taxon>
    </lineage>
</organism>
<evidence type="ECO:0000259" key="6">
    <source>
        <dbReference type="PROSITE" id="PS50966"/>
    </source>
</evidence>
<dbReference type="PANTHER" id="PTHR31973">
    <property type="entry name" value="POLYPROTEIN, PUTATIVE-RELATED"/>
    <property type="match status" value="1"/>
</dbReference>
<dbReference type="Pfam" id="PF04434">
    <property type="entry name" value="SWIM"/>
    <property type="match status" value="1"/>
</dbReference>
<dbReference type="InterPro" id="IPR018289">
    <property type="entry name" value="MULE_transposase_dom"/>
</dbReference>
<evidence type="ECO:0000256" key="4">
    <source>
        <dbReference type="PROSITE-ProRule" id="PRU00325"/>
    </source>
</evidence>
<feature type="region of interest" description="Disordered" evidence="5">
    <location>
        <begin position="471"/>
        <end position="507"/>
    </location>
</feature>
<dbReference type="SMART" id="SM00575">
    <property type="entry name" value="ZnF_PMZ"/>
    <property type="match status" value="1"/>
</dbReference>
<evidence type="ECO:0000313" key="7">
    <source>
        <dbReference type="Proteomes" id="UP000694864"/>
    </source>
</evidence>
<dbReference type="InterPro" id="IPR007527">
    <property type="entry name" value="Znf_SWIM"/>
</dbReference>
<gene>
    <name evidence="8" type="primary">LOC104789219</name>
</gene>
<dbReference type="GeneID" id="104789219"/>
<reference evidence="8" key="2">
    <citation type="submission" date="2025-08" db="UniProtKB">
        <authorList>
            <consortium name="RefSeq"/>
        </authorList>
    </citation>
    <scope>IDENTIFICATION</scope>
    <source>
        <tissue evidence="8">Leaf</tissue>
    </source>
</reference>
<sequence>MQNTLAIYAIKRLFLFKILKSEPDRIICVCIDPLCAWRYEKQASAKVIAEVLKAKYANGLPGPRAVDIPAIVLEELKVSVTYMKAWYAREAAIIKTRGSDECGYKLLAVYMHLLKTGNPGTIYKLEFTGGGVNAKQFKYLFFSLGAYIAGIKHMRKVFLVDGTIIKNKFKGVLIAASMQDANFQVYPVAFAVVDAENDLAWTWFFKQLSLIVLDASDLVLVSDRHRSIYAGVRKVYPQAFHGACAVHIERNVRAKFHGEGLSNLVGKAARAFNVGDFDESYNEIALRNKKCAAYLDAIPREHWTQAFCEAKRYNIMSSNIAESLNGVLGKILELPIVSMVESIRTKLMEWFCLRREKARRLMALGQTIRPNVNKLMLRHQQASAGLAVKGVSAWSFQVSNGKKMYYVDFMKRTCTCLQFEKLQIPCCHALAAGRMKKIDVQTLVGAVYNVKLFANAYEEFIYPVPNQCDEEGPADVEETEFIPPTNKNGPGRRRKRRIPSTGEFVVQ</sequence>
<dbReference type="Pfam" id="PF10551">
    <property type="entry name" value="MULE"/>
    <property type="match status" value="1"/>
</dbReference>
<evidence type="ECO:0000256" key="5">
    <source>
        <dbReference type="SAM" id="MobiDB-lite"/>
    </source>
</evidence>
<keyword evidence="2 4" id="KW-0863">Zinc-finger</keyword>
<evidence type="ECO:0000256" key="2">
    <source>
        <dbReference type="ARBA" id="ARBA00022771"/>
    </source>
</evidence>
<keyword evidence="1" id="KW-0479">Metal-binding</keyword>
<dbReference type="Proteomes" id="UP000694864">
    <property type="component" value="Chromosome 5"/>
</dbReference>
<keyword evidence="3" id="KW-0862">Zinc</keyword>
<accession>A0ABM0ZBG8</accession>
<evidence type="ECO:0000313" key="8">
    <source>
        <dbReference type="RefSeq" id="XP_010513253.1"/>
    </source>
</evidence>
<keyword evidence="7" id="KW-1185">Reference proteome</keyword>
<evidence type="ECO:0000256" key="1">
    <source>
        <dbReference type="ARBA" id="ARBA00022723"/>
    </source>
</evidence>
<dbReference type="RefSeq" id="XP_010513253.1">
    <property type="nucleotide sequence ID" value="XM_010514951.1"/>
</dbReference>
<proteinExistence type="predicted"/>
<reference evidence="7" key="1">
    <citation type="journal article" date="2014" name="Nat. Commun.">
        <title>The emerging biofuel crop Camelina sativa retains a highly undifferentiated hexaploid genome structure.</title>
        <authorList>
            <person name="Kagale S."/>
            <person name="Koh C."/>
            <person name="Nixon J."/>
            <person name="Bollina V."/>
            <person name="Clarke W.E."/>
            <person name="Tuteja R."/>
            <person name="Spillane C."/>
            <person name="Robinson S.J."/>
            <person name="Links M.G."/>
            <person name="Clarke C."/>
            <person name="Higgins E.E."/>
            <person name="Huebert T."/>
            <person name="Sharpe A.G."/>
            <person name="Parkin I.A."/>
        </authorList>
    </citation>
    <scope>NUCLEOTIDE SEQUENCE [LARGE SCALE GENOMIC DNA]</scope>
    <source>
        <strain evidence="7">cv. DH55</strain>
    </source>
</reference>
<name>A0ABM0ZBG8_CAMSA</name>
<protein>
    <submittedName>
        <fullName evidence="8">Uncharacterized protein LOC104789219</fullName>
    </submittedName>
</protein>
<evidence type="ECO:0000256" key="3">
    <source>
        <dbReference type="ARBA" id="ARBA00022833"/>
    </source>
</evidence>
<dbReference type="InterPro" id="IPR006564">
    <property type="entry name" value="Znf_PMZ"/>
</dbReference>
<feature type="compositionally biased region" description="Acidic residues" evidence="5">
    <location>
        <begin position="471"/>
        <end position="480"/>
    </location>
</feature>
<dbReference type="PROSITE" id="PS50966">
    <property type="entry name" value="ZF_SWIM"/>
    <property type="match status" value="1"/>
</dbReference>
<feature type="domain" description="SWIM-type" evidence="6">
    <location>
        <begin position="405"/>
        <end position="437"/>
    </location>
</feature>